<keyword evidence="3" id="KW-0347">Helicase</keyword>
<keyword evidence="4" id="KW-0067">ATP-binding</keyword>
<reference evidence="6 7" key="1">
    <citation type="submission" date="2016-02" db="EMBL/GenBank/DDBJ databases">
        <authorList>
            <consortium name="Pathogen Informatics"/>
        </authorList>
    </citation>
    <scope>NUCLEOTIDE SEQUENCE [LARGE SCALE GENOMIC DNA]</scope>
    <source>
        <strain evidence="6 7">RC20</strain>
    </source>
</reference>
<dbReference type="Proteomes" id="UP000069632">
    <property type="component" value="Unassembled WGS sequence"/>
</dbReference>
<dbReference type="GO" id="GO:0005524">
    <property type="term" value="F:ATP binding"/>
    <property type="evidence" value="ECO:0007669"/>
    <property type="project" value="UniProtKB-KW"/>
</dbReference>
<dbReference type="InterPro" id="IPR051055">
    <property type="entry name" value="PIF1_helicase"/>
</dbReference>
<dbReference type="GO" id="GO:0006281">
    <property type="term" value="P:DNA repair"/>
    <property type="evidence" value="ECO:0007669"/>
    <property type="project" value="InterPro"/>
</dbReference>
<protein>
    <submittedName>
        <fullName evidence="6">Glycosysltransferase</fullName>
    </submittedName>
</protein>
<dbReference type="InterPro" id="IPR003840">
    <property type="entry name" value="DNA_helicase_dom"/>
</dbReference>
<dbReference type="CDD" id="cd18809">
    <property type="entry name" value="SF1_C_RecD"/>
    <property type="match status" value="1"/>
</dbReference>
<dbReference type="Pfam" id="PF02689">
    <property type="entry name" value="Herpes_Helicase"/>
    <property type="match status" value="1"/>
</dbReference>
<evidence type="ECO:0000256" key="4">
    <source>
        <dbReference type="ARBA" id="ARBA00022840"/>
    </source>
</evidence>
<sequence length="446" mass="51363">MINQILEILENSNVFLTGGGGVGKSYTTQNIMQHYKDNKKNVVALGSTGISAVNIGGMTLHSFFCLGICKNIDELRGYDKSKWRKQKLSDLKKILEKTDLIVIDEISMVSAELFDLVSYRLANSNFKGKLLVVGDFYQLPPVMKKDEEKNRSLFYSTYAFSALSWRNSKFVYIEILKSKRTDDLEFYENLSHIRVGKLNQKTINYILKFISSEIPLNGENTVLFGRNKEADELNKFMLEKLANDTEISQGYYEIYSSNLPDDRVEKWLKNLNVVDSFEFKIGAKVIFTTNKYSLTHEKILFYNGESGTIKDIEKKDGQIESIIVEKNNGEIIEVERNSYDLTEIAIESDSLDYTVLASYYQFPIRLAYAITIHKSQGMSIENLVCDLNNIFTDGQLYVALSRAVDPKKLKIIYNKKESFESYINRVVKVNDEVRNFYNEQAFIYFE</sequence>
<dbReference type="InterPro" id="IPR003593">
    <property type="entry name" value="AAA+_ATPase"/>
</dbReference>
<dbReference type="PANTHER" id="PTHR47642">
    <property type="entry name" value="ATP-DEPENDENT DNA HELICASE"/>
    <property type="match status" value="1"/>
</dbReference>
<dbReference type="GO" id="GO:0000723">
    <property type="term" value="P:telomere maintenance"/>
    <property type="evidence" value="ECO:0007669"/>
    <property type="project" value="InterPro"/>
</dbReference>
<dbReference type="SMART" id="SM00382">
    <property type="entry name" value="AAA"/>
    <property type="match status" value="1"/>
</dbReference>
<dbReference type="Pfam" id="PF05970">
    <property type="entry name" value="PIF1"/>
    <property type="match status" value="1"/>
</dbReference>
<dbReference type="EMBL" id="FIZP01000008">
    <property type="protein sequence ID" value="CZE48464.1"/>
    <property type="molecule type" value="Genomic_DNA"/>
</dbReference>
<gene>
    <name evidence="6" type="ORF">ERS672216_01431</name>
</gene>
<dbReference type="RefSeq" id="WP_075494381.1">
    <property type="nucleotide sequence ID" value="NZ_CP053844.1"/>
</dbReference>
<dbReference type="Gene3D" id="2.30.30.940">
    <property type="match status" value="1"/>
</dbReference>
<dbReference type="InterPro" id="IPR010285">
    <property type="entry name" value="DNA_helicase_pif1-like_DEAD"/>
</dbReference>
<keyword evidence="1" id="KW-0547">Nucleotide-binding</keyword>
<keyword evidence="2" id="KW-0378">Hydrolase</keyword>
<evidence type="ECO:0000256" key="3">
    <source>
        <dbReference type="ARBA" id="ARBA00022806"/>
    </source>
</evidence>
<name>A0A128EHZ5_9BACT</name>
<dbReference type="OrthoDB" id="9763659at2"/>
<evidence type="ECO:0000256" key="1">
    <source>
        <dbReference type="ARBA" id="ARBA00022741"/>
    </source>
</evidence>
<dbReference type="GO" id="GO:0003678">
    <property type="term" value="F:DNA helicase activity"/>
    <property type="evidence" value="ECO:0007669"/>
    <property type="project" value="InterPro"/>
</dbReference>
<evidence type="ECO:0000256" key="2">
    <source>
        <dbReference type="ARBA" id="ARBA00022801"/>
    </source>
</evidence>
<evidence type="ECO:0000259" key="5">
    <source>
        <dbReference type="SMART" id="SM00382"/>
    </source>
</evidence>
<dbReference type="GO" id="GO:0016787">
    <property type="term" value="F:hydrolase activity"/>
    <property type="evidence" value="ECO:0007669"/>
    <property type="project" value="UniProtKB-KW"/>
</dbReference>
<keyword evidence="6" id="KW-0808">Transferase</keyword>
<feature type="domain" description="AAA+ ATPase" evidence="5">
    <location>
        <begin position="10"/>
        <end position="316"/>
    </location>
</feature>
<dbReference type="PANTHER" id="PTHR47642:SF5">
    <property type="entry name" value="ATP-DEPENDENT DNA HELICASE"/>
    <property type="match status" value="1"/>
</dbReference>
<dbReference type="InterPro" id="IPR027417">
    <property type="entry name" value="P-loop_NTPase"/>
</dbReference>
<dbReference type="GO" id="GO:0016740">
    <property type="term" value="F:transferase activity"/>
    <property type="evidence" value="ECO:0007669"/>
    <property type="project" value="UniProtKB-KW"/>
</dbReference>
<dbReference type="Gene3D" id="3.40.50.300">
    <property type="entry name" value="P-loop containing nucleotide triphosphate hydrolases"/>
    <property type="match status" value="2"/>
</dbReference>
<evidence type="ECO:0000313" key="6">
    <source>
        <dbReference type="EMBL" id="CZE48464.1"/>
    </source>
</evidence>
<keyword evidence="7" id="KW-1185">Reference proteome</keyword>
<dbReference type="SUPFAM" id="SSF52540">
    <property type="entry name" value="P-loop containing nucleoside triphosphate hydrolases"/>
    <property type="match status" value="2"/>
</dbReference>
<dbReference type="AlphaFoldDB" id="A0A128EHZ5"/>
<proteinExistence type="predicted"/>
<organism evidence="6 7">
    <name type="scientific">Campylobacter geochelonis</name>
    <dbReference type="NCBI Taxonomy" id="1780362"/>
    <lineage>
        <taxon>Bacteria</taxon>
        <taxon>Pseudomonadati</taxon>
        <taxon>Campylobacterota</taxon>
        <taxon>Epsilonproteobacteria</taxon>
        <taxon>Campylobacterales</taxon>
        <taxon>Campylobacteraceae</taxon>
        <taxon>Campylobacter</taxon>
    </lineage>
</organism>
<evidence type="ECO:0000313" key="7">
    <source>
        <dbReference type="Proteomes" id="UP000069632"/>
    </source>
</evidence>
<accession>A0A128EHZ5</accession>